<gene>
    <name evidence="2" type="ORF">HRU87_05775</name>
</gene>
<dbReference type="InterPro" id="IPR023210">
    <property type="entry name" value="NADP_OxRdtase_dom"/>
</dbReference>
<dbReference type="PANTHER" id="PTHR43312">
    <property type="entry name" value="D-THREO-ALDOSE 1-DEHYDROGENASE"/>
    <property type="match status" value="1"/>
</dbReference>
<protein>
    <submittedName>
        <fullName evidence="2">Aldo/keto reductase</fullName>
    </submittedName>
</protein>
<evidence type="ECO:0000313" key="2">
    <source>
        <dbReference type="EMBL" id="QKJ25672.1"/>
    </source>
</evidence>
<name>A0A7D4TKW8_9MICO</name>
<dbReference type="RefSeq" id="WP_173493969.1">
    <property type="nucleotide sequence ID" value="NZ_CP054056.1"/>
</dbReference>
<dbReference type="AlphaFoldDB" id="A0A7D4TKW8"/>
<dbReference type="CDD" id="cd19086">
    <property type="entry name" value="AKR_AKR11C1"/>
    <property type="match status" value="1"/>
</dbReference>
<accession>A0A7D4TKW8</accession>
<reference evidence="2 3" key="1">
    <citation type="submission" date="2020-05" db="EMBL/GenBank/DDBJ databases">
        <title>Aquirufa sp. strain 15G-AUS-rot a new Aquirufa species.</title>
        <authorList>
            <person name="Pitt A."/>
            <person name="Hahn M.W."/>
        </authorList>
    </citation>
    <scope>NUCLEOTIDE SEQUENCE [LARGE SCALE GENOMIC DNA]</scope>
    <source>
        <strain evidence="2 3">15G-AUS-rot</strain>
    </source>
</reference>
<dbReference type="Proteomes" id="UP000501003">
    <property type="component" value="Chromosome"/>
</dbReference>
<dbReference type="EMBL" id="CP054056">
    <property type="protein sequence ID" value="QKJ25672.1"/>
    <property type="molecule type" value="Genomic_DNA"/>
</dbReference>
<dbReference type="KEGG" id="aqg:HRU87_05775"/>
<dbReference type="Gene3D" id="3.20.20.100">
    <property type="entry name" value="NADP-dependent oxidoreductase domain"/>
    <property type="match status" value="1"/>
</dbReference>
<dbReference type="InterPro" id="IPR053135">
    <property type="entry name" value="AKR2_Oxidoreductase"/>
</dbReference>
<dbReference type="PANTHER" id="PTHR43312:SF1">
    <property type="entry name" value="NADP-DEPENDENT OXIDOREDUCTASE DOMAIN-CONTAINING PROTEIN"/>
    <property type="match status" value="1"/>
</dbReference>
<evidence type="ECO:0000313" key="3">
    <source>
        <dbReference type="Proteomes" id="UP000501003"/>
    </source>
</evidence>
<evidence type="ECO:0000259" key="1">
    <source>
        <dbReference type="Pfam" id="PF00248"/>
    </source>
</evidence>
<dbReference type="InterPro" id="IPR036812">
    <property type="entry name" value="NAD(P)_OxRdtase_dom_sf"/>
</dbReference>
<dbReference type="SUPFAM" id="SSF51430">
    <property type="entry name" value="NAD(P)-linked oxidoreductase"/>
    <property type="match status" value="1"/>
</dbReference>
<sequence length="330" mass="37387">MKYRNFGNTDWQVSEIAFGGWQLGGTWGPVDDSESIRTLLHAYEQGINFVDTAELYGDGRSESVIGQSLRKWDGGQIYVATKVRPIRWPDPDEDRPEMRGRYPRWYLRENIEGSLRRLGVERLDLLQLHCWAPDLATSLDWLETINELRLEGKIDQVGVSLRDYRPNEGIVAAELRLVSSVQVIFNLFEQRPATEGLFEACAKTNTAAIARVPMDSGSLSGMWTESTPSTWMENSVQSQLFGGDRFAVTLERIERLKGVVRPYFESLAEAAIRYSLSSPSVSSTIPGMSNIKSVDRNVAYSDGQQFPEELLEKIAEFNWPRNYYKISSPA</sequence>
<proteinExistence type="predicted"/>
<organism evidence="2 3">
    <name type="scientific">Aquiluna borgnonia</name>
    <dbReference type="NCBI Taxonomy" id="2499157"/>
    <lineage>
        <taxon>Bacteria</taxon>
        <taxon>Bacillati</taxon>
        <taxon>Actinomycetota</taxon>
        <taxon>Actinomycetes</taxon>
        <taxon>Micrococcales</taxon>
        <taxon>Microbacteriaceae</taxon>
        <taxon>Luna cluster</taxon>
        <taxon>Luna-1 subcluster</taxon>
        <taxon>Aquiluna</taxon>
    </lineage>
</organism>
<keyword evidence="3" id="KW-1185">Reference proteome</keyword>
<dbReference type="Pfam" id="PF00248">
    <property type="entry name" value="Aldo_ket_red"/>
    <property type="match status" value="1"/>
</dbReference>
<feature type="domain" description="NADP-dependent oxidoreductase" evidence="1">
    <location>
        <begin position="15"/>
        <end position="317"/>
    </location>
</feature>